<evidence type="ECO:0000313" key="2">
    <source>
        <dbReference type="Proteomes" id="UP000441754"/>
    </source>
</evidence>
<organism evidence="1 2">
    <name type="scientific">Larkinella terrae</name>
    <dbReference type="NCBI Taxonomy" id="2025311"/>
    <lineage>
        <taxon>Bacteria</taxon>
        <taxon>Pseudomonadati</taxon>
        <taxon>Bacteroidota</taxon>
        <taxon>Cytophagia</taxon>
        <taxon>Cytophagales</taxon>
        <taxon>Spirosomataceae</taxon>
        <taxon>Larkinella</taxon>
    </lineage>
</organism>
<dbReference type="InterPro" id="IPR006311">
    <property type="entry name" value="TAT_signal"/>
</dbReference>
<proteinExistence type="predicted"/>
<dbReference type="EMBL" id="WJXZ01000001">
    <property type="protein sequence ID" value="MRS60454.1"/>
    <property type="molecule type" value="Genomic_DNA"/>
</dbReference>
<dbReference type="RefSeq" id="WP_154173382.1">
    <property type="nucleotide sequence ID" value="NZ_WJXZ01000001.1"/>
</dbReference>
<dbReference type="InterPro" id="IPR019546">
    <property type="entry name" value="TAT_signal_bac_arc"/>
</dbReference>
<reference evidence="1 2" key="1">
    <citation type="journal article" date="2018" name="Antonie Van Leeuwenhoek">
        <title>Larkinella terrae sp. nov., isolated from soil on Jeju Island, South Korea.</title>
        <authorList>
            <person name="Ten L.N."/>
            <person name="Jeon J."/>
            <person name="Park S.J."/>
            <person name="Park S."/>
            <person name="Lee S.Y."/>
            <person name="Kim M.K."/>
            <person name="Jung H.Y."/>
        </authorList>
    </citation>
    <scope>NUCLEOTIDE SEQUENCE [LARGE SCALE GENOMIC DNA]</scope>
    <source>
        <strain evidence="1 2">KCTC 52001</strain>
    </source>
</reference>
<evidence type="ECO:0000313" key="1">
    <source>
        <dbReference type="EMBL" id="MRS60454.1"/>
    </source>
</evidence>
<accession>A0A7K0EF55</accession>
<dbReference type="Proteomes" id="UP000441754">
    <property type="component" value="Unassembled WGS sequence"/>
</dbReference>
<sequence length="124" mass="13047">MMTRRELIKKAGGLGAGLAFGPFPLQRLAGTGRMSDVNDTDIPGAIVLGCETMSNVFNADDGDIAHFGSAISTVGGESYFRFSSTHTESHIPGRHLNALLNAEDAIGYQIAPGVVEKHAKTACQ</sequence>
<dbReference type="OrthoDB" id="2079447at2"/>
<keyword evidence="2" id="KW-1185">Reference proteome</keyword>
<dbReference type="PROSITE" id="PS51318">
    <property type="entry name" value="TAT"/>
    <property type="match status" value="1"/>
</dbReference>
<dbReference type="NCBIfam" id="TIGR01409">
    <property type="entry name" value="TAT_signal_seq"/>
    <property type="match status" value="1"/>
</dbReference>
<protein>
    <submittedName>
        <fullName evidence="1">Twin-arginine translocation signal domain-containing protein</fullName>
    </submittedName>
</protein>
<gene>
    <name evidence="1" type="ORF">GJJ30_04045</name>
</gene>
<dbReference type="AlphaFoldDB" id="A0A7K0EF55"/>
<comment type="caution">
    <text evidence="1">The sequence shown here is derived from an EMBL/GenBank/DDBJ whole genome shotgun (WGS) entry which is preliminary data.</text>
</comment>
<name>A0A7K0EF55_9BACT</name>